<keyword evidence="2" id="KW-0472">Membrane</keyword>
<gene>
    <name evidence="3" type="ORF">QCA50_014874</name>
</gene>
<feature type="transmembrane region" description="Helical" evidence="2">
    <location>
        <begin position="63"/>
        <end position="88"/>
    </location>
</feature>
<dbReference type="EMBL" id="JASBNA010000038">
    <property type="protein sequence ID" value="KAK7681912.1"/>
    <property type="molecule type" value="Genomic_DNA"/>
</dbReference>
<accession>A0AAW0FX63</accession>
<protein>
    <recommendedName>
        <fullName evidence="5">Vomeronasal type-1 receptor</fullName>
    </recommendedName>
</protein>
<evidence type="ECO:0000313" key="4">
    <source>
        <dbReference type="Proteomes" id="UP001385951"/>
    </source>
</evidence>
<evidence type="ECO:0000256" key="2">
    <source>
        <dbReference type="SAM" id="Phobius"/>
    </source>
</evidence>
<evidence type="ECO:0000313" key="3">
    <source>
        <dbReference type="EMBL" id="KAK7681912.1"/>
    </source>
</evidence>
<feature type="region of interest" description="Disordered" evidence="1">
    <location>
        <begin position="199"/>
        <end position="222"/>
    </location>
</feature>
<proteinExistence type="predicted"/>
<dbReference type="Proteomes" id="UP001385951">
    <property type="component" value="Unassembled WGS sequence"/>
</dbReference>
<reference evidence="3 4" key="1">
    <citation type="submission" date="2022-09" db="EMBL/GenBank/DDBJ databases">
        <authorList>
            <person name="Palmer J.M."/>
        </authorList>
    </citation>
    <scope>NUCLEOTIDE SEQUENCE [LARGE SCALE GENOMIC DNA]</scope>
    <source>
        <strain evidence="3 4">DSM 7382</strain>
    </source>
</reference>
<organism evidence="3 4">
    <name type="scientific">Cerrena zonata</name>
    <dbReference type="NCBI Taxonomy" id="2478898"/>
    <lineage>
        <taxon>Eukaryota</taxon>
        <taxon>Fungi</taxon>
        <taxon>Dikarya</taxon>
        <taxon>Basidiomycota</taxon>
        <taxon>Agaricomycotina</taxon>
        <taxon>Agaricomycetes</taxon>
        <taxon>Polyporales</taxon>
        <taxon>Cerrenaceae</taxon>
        <taxon>Cerrena</taxon>
    </lineage>
</organism>
<sequence length="222" mass="24139">MPCNSWLFFIRIRGLYTHHSTVVGVFAALWTLTLTSIALPFSYTVSISHQPNGSCSAVSRTHPYLGVVPFIVLVIFDTAVIIGISYGMSSVIPTRSIRSKLRSLLVTNNMGQLSRAFLRTGQVYYLTTVGIHLSVVIISLTRTSTMSVLNISEIALLSSVVQNIMTCRVHRLLKFAQVNDDSSSVTPVVFITGSVSESQPSVYTTSSSSYPGDLSSEGRSAH</sequence>
<keyword evidence="4" id="KW-1185">Reference proteome</keyword>
<evidence type="ECO:0000256" key="1">
    <source>
        <dbReference type="SAM" id="MobiDB-lite"/>
    </source>
</evidence>
<keyword evidence="2" id="KW-1133">Transmembrane helix</keyword>
<feature type="transmembrane region" description="Helical" evidence="2">
    <location>
        <begin position="123"/>
        <end position="141"/>
    </location>
</feature>
<dbReference type="AlphaFoldDB" id="A0AAW0FX63"/>
<feature type="compositionally biased region" description="Low complexity" evidence="1">
    <location>
        <begin position="199"/>
        <end position="211"/>
    </location>
</feature>
<name>A0AAW0FX63_9APHY</name>
<comment type="caution">
    <text evidence="3">The sequence shown here is derived from an EMBL/GenBank/DDBJ whole genome shotgun (WGS) entry which is preliminary data.</text>
</comment>
<keyword evidence="2" id="KW-0812">Transmembrane</keyword>
<feature type="transmembrane region" description="Helical" evidence="2">
    <location>
        <begin position="21"/>
        <end position="43"/>
    </location>
</feature>
<evidence type="ECO:0008006" key="5">
    <source>
        <dbReference type="Google" id="ProtNLM"/>
    </source>
</evidence>